<dbReference type="RefSeq" id="XP_020074129.1">
    <property type="nucleotide sequence ID" value="XM_020221825.1"/>
</dbReference>
<evidence type="ECO:0000256" key="1">
    <source>
        <dbReference type="ARBA" id="ARBA00004123"/>
    </source>
</evidence>
<reference evidence="6" key="1">
    <citation type="submission" date="2016-05" db="EMBL/GenBank/DDBJ databases">
        <title>Comparative genomics of biotechnologically important yeasts.</title>
        <authorList>
            <consortium name="DOE Joint Genome Institute"/>
            <person name="Riley R."/>
            <person name="Haridas S."/>
            <person name="Wolfe K.H."/>
            <person name="Lopes M.R."/>
            <person name="Hittinger C.T."/>
            <person name="Goker M."/>
            <person name="Salamov A."/>
            <person name="Wisecaver J."/>
            <person name="Long T.M."/>
            <person name="Aerts A.L."/>
            <person name="Barry K."/>
            <person name="Choi C."/>
            <person name="Clum A."/>
            <person name="Coughlan A.Y."/>
            <person name="Deshpande S."/>
            <person name="Douglass A.P."/>
            <person name="Hanson S.J."/>
            <person name="Klenk H.-P."/>
            <person name="Labutti K."/>
            <person name="Lapidus A."/>
            <person name="Lindquist E."/>
            <person name="Lipzen A."/>
            <person name="Meier-Kolthoff J.P."/>
            <person name="Ohm R.A."/>
            <person name="Otillar R.P."/>
            <person name="Pangilinan J."/>
            <person name="Peng Y."/>
            <person name="Rokas A."/>
            <person name="Rosa C.A."/>
            <person name="Scheuner C."/>
            <person name="Sibirny A.A."/>
            <person name="Slot J.C."/>
            <person name="Stielow J.B."/>
            <person name="Sun H."/>
            <person name="Kurtzman C.P."/>
            <person name="Blackwell M."/>
            <person name="Grigoriev I.V."/>
            <person name="Jeffries T.W."/>
        </authorList>
    </citation>
    <scope>NUCLEOTIDE SEQUENCE [LARGE SCALE GENOMIC DNA]</scope>
    <source>
        <strain evidence="6">NRRL Y-1933</strain>
    </source>
</reference>
<dbReference type="EMBL" id="KV454545">
    <property type="protein sequence ID" value="ODV65062.1"/>
    <property type="molecule type" value="Genomic_DNA"/>
</dbReference>
<dbReference type="PROSITE" id="PS51358">
    <property type="entry name" value="NOP"/>
    <property type="match status" value="1"/>
</dbReference>
<organism evidence="5 6">
    <name type="scientific">Hyphopichia burtonii NRRL Y-1933</name>
    <dbReference type="NCBI Taxonomy" id="984485"/>
    <lineage>
        <taxon>Eukaryota</taxon>
        <taxon>Fungi</taxon>
        <taxon>Dikarya</taxon>
        <taxon>Ascomycota</taxon>
        <taxon>Saccharomycotina</taxon>
        <taxon>Pichiomycetes</taxon>
        <taxon>Debaryomycetaceae</taxon>
        <taxon>Hyphopichia</taxon>
    </lineage>
</organism>
<gene>
    <name evidence="5" type="ORF">HYPBUDRAFT_153956</name>
</gene>
<accession>A0A1E4RCS9</accession>
<protein>
    <submittedName>
        <fullName evidence="5">Nop domain-containing protein</fullName>
    </submittedName>
</protein>
<keyword evidence="3" id="KW-0687">Ribonucleoprotein</keyword>
<sequence length="324" mass="35757">MAGLQQSSKQVQLEDEVFLNVLKACSLVLELNEILVELSSFISVKLSKFCPNVSAIIGPLTTSQLLIATGSLRQLSLTPACNIPSLGVKDLSSTTKTNPGPIRATGYLYHCDLINFLPKEIMKQAMRIVSAKVVLAARIDLSKSSLSGEIGLSYKQEIENKIDKLLTPPDMTNDKALPIPIESKSKKRGGRRFRKMKERFQMSDLRKAQNKMEFGKEEDSIINAMGEEVGLGMSKSGSQGRLNININTNTNAKMSKSMINRLQKQKQTSANDALDTFTLSNPETEPNTSINSPATLLSIAGNKWFTGMKRLQDEDNDTNKKPKF</sequence>
<dbReference type="InterPro" id="IPR019175">
    <property type="entry name" value="Prp31_C"/>
</dbReference>
<dbReference type="GeneID" id="30996374"/>
<keyword evidence="2" id="KW-0539">Nucleus</keyword>
<keyword evidence="6" id="KW-1185">Reference proteome</keyword>
<dbReference type="InterPro" id="IPR042239">
    <property type="entry name" value="Nop_C"/>
</dbReference>
<dbReference type="AlphaFoldDB" id="A0A1E4RCS9"/>
<dbReference type="GO" id="GO:0046540">
    <property type="term" value="C:U4/U6 x U5 tri-snRNP complex"/>
    <property type="evidence" value="ECO:0007669"/>
    <property type="project" value="InterPro"/>
</dbReference>
<dbReference type="Gene3D" id="1.10.246.90">
    <property type="entry name" value="Nop domain"/>
    <property type="match status" value="1"/>
</dbReference>
<dbReference type="GO" id="GO:0000244">
    <property type="term" value="P:spliceosomal tri-snRNP complex assembly"/>
    <property type="evidence" value="ECO:0007669"/>
    <property type="project" value="InterPro"/>
</dbReference>
<dbReference type="Pfam" id="PF09785">
    <property type="entry name" value="Prp31_C"/>
    <property type="match status" value="1"/>
</dbReference>
<dbReference type="InterPro" id="IPR027105">
    <property type="entry name" value="Prp31"/>
</dbReference>
<evidence type="ECO:0000313" key="5">
    <source>
        <dbReference type="EMBL" id="ODV65062.1"/>
    </source>
</evidence>
<name>A0A1E4RCS9_9ASCO</name>
<dbReference type="Pfam" id="PF01798">
    <property type="entry name" value="Nop"/>
    <property type="match status" value="1"/>
</dbReference>
<dbReference type="PANTHER" id="PTHR13904">
    <property type="entry name" value="PRE-MRNA SPLICING FACTOR PRP31"/>
    <property type="match status" value="1"/>
</dbReference>
<dbReference type="OrthoDB" id="4771285at2759"/>
<proteinExistence type="predicted"/>
<feature type="domain" description="Nop" evidence="4">
    <location>
        <begin position="49"/>
        <end position="167"/>
    </location>
</feature>
<dbReference type="Proteomes" id="UP000095085">
    <property type="component" value="Unassembled WGS sequence"/>
</dbReference>
<dbReference type="InterPro" id="IPR036070">
    <property type="entry name" value="Nop_dom_sf"/>
</dbReference>
<evidence type="ECO:0000313" key="6">
    <source>
        <dbReference type="Proteomes" id="UP000095085"/>
    </source>
</evidence>
<dbReference type="GO" id="GO:0005687">
    <property type="term" value="C:U4 snRNP"/>
    <property type="evidence" value="ECO:0007669"/>
    <property type="project" value="TreeGrafter"/>
</dbReference>
<dbReference type="GO" id="GO:0071011">
    <property type="term" value="C:precatalytic spliceosome"/>
    <property type="evidence" value="ECO:0007669"/>
    <property type="project" value="TreeGrafter"/>
</dbReference>
<dbReference type="InterPro" id="IPR002687">
    <property type="entry name" value="Nop_dom"/>
</dbReference>
<comment type="subcellular location">
    <subcellularLocation>
        <location evidence="1">Nucleus</location>
    </subcellularLocation>
</comment>
<dbReference type="STRING" id="984485.A0A1E4RCS9"/>
<evidence type="ECO:0000256" key="3">
    <source>
        <dbReference type="ARBA" id="ARBA00023274"/>
    </source>
</evidence>
<evidence type="ECO:0000256" key="2">
    <source>
        <dbReference type="ARBA" id="ARBA00023242"/>
    </source>
</evidence>
<evidence type="ECO:0000259" key="4">
    <source>
        <dbReference type="PROSITE" id="PS51358"/>
    </source>
</evidence>
<dbReference type="SUPFAM" id="SSF89124">
    <property type="entry name" value="Nop domain"/>
    <property type="match status" value="1"/>
</dbReference>
<dbReference type="PANTHER" id="PTHR13904:SF0">
    <property type="entry name" value="U4_U6 SMALL NUCLEAR RIBONUCLEOPROTEIN PRP31"/>
    <property type="match status" value="1"/>
</dbReference>